<organism evidence="2 3">
    <name type="scientific">Durusdinium trenchii</name>
    <dbReference type="NCBI Taxonomy" id="1381693"/>
    <lineage>
        <taxon>Eukaryota</taxon>
        <taxon>Sar</taxon>
        <taxon>Alveolata</taxon>
        <taxon>Dinophyceae</taxon>
        <taxon>Suessiales</taxon>
        <taxon>Symbiodiniaceae</taxon>
        <taxon>Durusdinium</taxon>
    </lineage>
</organism>
<reference evidence="2 3" key="1">
    <citation type="submission" date="2024-02" db="EMBL/GenBank/DDBJ databases">
        <authorList>
            <person name="Chen Y."/>
            <person name="Shah S."/>
            <person name="Dougan E. K."/>
            <person name="Thang M."/>
            <person name="Chan C."/>
        </authorList>
    </citation>
    <scope>NUCLEOTIDE SEQUENCE [LARGE SCALE GENOMIC DNA]</scope>
</reference>
<feature type="compositionally biased region" description="Basic residues" evidence="1">
    <location>
        <begin position="12"/>
        <end position="23"/>
    </location>
</feature>
<dbReference type="Proteomes" id="UP001642464">
    <property type="component" value="Unassembled WGS sequence"/>
</dbReference>
<sequence length="103" mass="12471">WFGSSNNMQNKWHNRRPLRNKRHKSCRLNSMLLSCFGSSNNMQNKWHSRRPLHKEKHSSCWLNNMLLKQRPGHSKKQGSSWNNKGFWRVAVLRPCRRPRRRGH</sequence>
<feature type="region of interest" description="Disordered" evidence="1">
    <location>
        <begin position="1"/>
        <end position="23"/>
    </location>
</feature>
<accession>A0ABP0NED2</accession>
<feature type="compositionally biased region" description="Polar residues" evidence="1">
    <location>
        <begin position="1"/>
        <end position="11"/>
    </location>
</feature>
<feature type="non-terminal residue" evidence="2">
    <location>
        <position position="103"/>
    </location>
</feature>
<feature type="non-terminal residue" evidence="2">
    <location>
        <position position="1"/>
    </location>
</feature>
<dbReference type="EMBL" id="CAXAMM010027905">
    <property type="protein sequence ID" value="CAK9061823.1"/>
    <property type="molecule type" value="Genomic_DNA"/>
</dbReference>
<evidence type="ECO:0000313" key="2">
    <source>
        <dbReference type="EMBL" id="CAK9061823.1"/>
    </source>
</evidence>
<proteinExistence type="predicted"/>
<name>A0ABP0NED2_9DINO</name>
<keyword evidence="3" id="KW-1185">Reference proteome</keyword>
<protein>
    <submittedName>
        <fullName evidence="2">Uncharacterized protein</fullName>
    </submittedName>
</protein>
<evidence type="ECO:0000256" key="1">
    <source>
        <dbReference type="SAM" id="MobiDB-lite"/>
    </source>
</evidence>
<comment type="caution">
    <text evidence="2">The sequence shown here is derived from an EMBL/GenBank/DDBJ whole genome shotgun (WGS) entry which is preliminary data.</text>
</comment>
<evidence type="ECO:0000313" key="3">
    <source>
        <dbReference type="Proteomes" id="UP001642464"/>
    </source>
</evidence>
<gene>
    <name evidence="2" type="ORF">SCF082_LOCUS32323</name>
</gene>